<comment type="caution">
    <text evidence="2">The sequence shown here is derived from an EMBL/GenBank/DDBJ whole genome shotgun (WGS) entry which is preliminary data.</text>
</comment>
<reference evidence="2 3" key="1">
    <citation type="journal article" date="2014" name="Mol. Plant">
        <title>Chromosome Scale Genome Assembly and Transcriptome Profiling of Nannochloropsis gaditana in Nitrogen Depletion.</title>
        <authorList>
            <person name="Corteggiani Carpinelli E."/>
            <person name="Telatin A."/>
            <person name="Vitulo N."/>
            <person name="Forcato C."/>
            <person name="D'Angelo M."/>
            <person name="Schiavon R."/>
            <person name="Vezzi A."/>
            <person name="Giacometti G.M."/>
            <person name="Morosinotto T."/>
            <person name="Valle G."/>
        </authorList>
    </citation>
    <scope>NUCLEOTIDE SEQUENCE [LARGE SCALE GENOMIC DNA]</scope>
    <source>
        <strain evidence="2 3">B-31</strain>
    </source>
</reference>
<keyword evidence="3" id="KW-1185">Reference proteome</keyword>
<dbReference type="AlphaFoldDB" id="W7TI19"/>
<accession>W7TI19</accession>
<name>W7TI19_9STRA</name>
<evidence type="ECO:0000313" key="2">
    <source>
        <dbReference type="EMBL" id="EWM20569.1"/>
    </source>
</evidence>
<proteinExistence type="predicted"/>
<evidence type="ECO:0000256" key="1">
    <source>
        <dbReference type="SAM" id="SignalP"/>
    </source>
</evidence>
<organism evidence="2 3">
    <name type="scientific">Nannochloropsis gaditana</name>
    <dbReference type="NCBI Taxonomy" id="72520"/>
    <lineage>
        <taxon>Eukaryota</taxon>
        <taxon>Sar</taxon>
        <taxon>Stramenopiles</taxon>
        <taxon>Ochrophyta</taxon>
        <taxon>Eustigmatophyceae</taxon>
        <taxon>Eustigmatales</taxon>
        <taxon>Monodopsidaceae</taxon>
        <taxon>Nannochloropsis</taxon>
    </lineage>
</organism>
<protein>
    <submittedName>
        <fullName evidence="2">Uncharacterized protein</fullName>
    </submittedName>
</protein>
<dbReference type="Proteomes" id="UP000019335">
    <property type="component" value="Unassembled WGS sequence"/>
</dbReference>
<feature type="signal peptide" evidence="1">
    <location>
        <begin position="1"/>
        <end position="24"/>
    </location>
</feature>
<keyword evidence="1" id="KW-0732">Signal</keyword>
<sequence>MPSLYHASTFVVGLLLASTGAGNAEVLRGAADKEEVTDIYTNPKVNGARVDWCYGYDFRMGPGTDNPAAFLGCGQDAADAYCRLRGYEKASVGREGGRE</sequence>
<dbReference type="EMBL" id="AZIL01002979">
    <property type="protein sequence ID" value="EWM20569.1"/>
    <property type="molecule type" value="Genomic_DNA"/>
</dbReference>
<feature type="chain" id="PRO_5004900905" evidence="1">
    <location>
        <begin position="25"/>
        <end position="99"/>
    </location>
</feature>
<evidence type="ECO:0000313" key="3">
    <source>
        <dbReference type="Proteomes" id="UP000019335"/>
    </source>
</evidence>
<dbReference type="OrthoDB" id="10325036at2759"/>
<gene>
    <name evidence="2" type="ORF">Naga_101597g1</name>
</gene>